<dbReference type="EMBL" id="CACRXK020013867">
    <property type="protein sequence ID" value="CAB4025866.1"/>
    <property type="molecule type" value="Genomic_DNA"/>
</dbReference>
<sequence length="116" mass="13073">MGELGLGWEILSTICDILNIGPPVYSDSAYQKHNQSVNLATRKVLEEILNIGAAGRLDVMKELKMYAGFYTKTGSGRKNDKRVKQANTRTQMKFKEARQKIQQAKLAEEARSKARK</sequence>
<evidence type="ECO:0000313" key="1">
    <source>
        <dbReference type="EMBL" id="CAB4025866.1"/>
    </source>
</evidence>
<protein>
    <submittedName>
        <fullName evidence="1">Uncharacterized protein</fullName>
    </submittedName>
</protein>
<gene>
    <name evidence="1" type="ORF">PACLA_8A031169</name>
</gene>
<reference evidence="1" key="1">
    <citation type="submission" date="2020-04" db="EMBL/GenBank/DDBJ databases">
        <authorList>
            <person name="Alioto T."/>
            <person name="Alioto T."/>
            <person name="Gomez Garrido J."/>
        </authorList>
    </citation>
    <scope>NUCLEOTIDE SEQUENCE</scope>
    <source>
        <strain evidence="1">A484AB</strain>
    </source>
</reference>
<dbReference type="AlphaFoldDB" id="A0A7D9L8I4"/>
<dbReference type="OrthoDB" id="10060618at2759"/>
<name>A0A7D9L8I4_PARCT</name>
<accession>A0A7D9L8I4</accession>
<comment type="caution">
    <text evidence="1">The sequence shown here is derived from an EMBL/GenBank/DDBJ whole genome shotgun (WGS) entry which is preliminary data.</text>
</comment>
<organism evidence="1 2">
    <name type="scientific">Paramuricea clavata</name>
    <name type="common">Red gorgonian</name>
    <name type="synonym">Violescent sea-whip</name>
    <dbReference type="NCBI Taxonomy" id="317549"/>
    <lineage>
        <taxon>Eukaryota</taxon>
        <taxon>Metazoa</taxon>
        <taxon>Cnidaria</taxon>
        <taxon>Anthozoa</taxon>
        <taxon>Octocorallia</taxon>
        <taxon>Malacalcyonacea</taxon>
        <taxon>Plexauridae</taxon>
        <taxon>Paramuricea</taxon>
    </lineage>
</organism>
<keyword evidence="2" id="KW-1185">Reference proteome</keyword>
<proteinExistence type="predicted"/>
<dbReference type="Proteomes" id="UP001152795">
    <property type="component" value="Unassembled WGS sequence"/>
</dbReference>
<evidence type="ECO:0000313" key="2">
    <source>
        <dbReference type="Proteomes" id="UP001152795"/>
    </source>
</evidence>